<evidence type="ECO:0008006" key="5">
    <source>
        <dbReference type="Google" id="ProtNLM"/>
    </source>
</evidence>
<dbReference type="OrthoDB" id="8755073at2"/>
<dbReference type="RefSeq" id="WP_043076296.1">
    <property type="nucleotide sequence ID" value="NZ_CP011530.1"/>
</dbReference>
<evidence type="ECO:0000313" key="4">
    <source>
        <dbReference type="Proteomes" id="UP000037962"/>
    </source>
</evidence>
<proteinExistence type="predicted"/>
<evidence type="ECO:0000313" key="2">
    <source>
        <dbReference type="EMBL" id="KPG35418.1"/>
    </source>
</evidence>
<sequence length="188" mass="20333">MTTALSPLETVANARAALYEVVSRLTEADNDKPTPNAKFTVAQLTDHLQNSIKLLGGAAGVDIDLTTEGSVADRLLPQSQAVVDGWQRRGIDGTVRLPIGEYPAEVAVRILSSEFLVHAWDYAVATGQEFDPMDELTTGVLESVRMIIQPERRDGDFFADEVPVPEDSPSLVKLIAFTGRNPGWSPAS</sequence>
<accession>A0A7V8LU86</accession>
<evidence type="ECO:0000313" key="3">
    <source>
        <dbReference type="Proteomes" id="UP000037843"/>
    </source>
</evidence>
<dbReference type="Proteomes" id="UP000037843">
    <property type="component" value="Unassembled WGS sequence"/>
</dbReference>
<evidence type="ECO:0000313" key="1">
    <source>
        <dbReference type="EMBL" id="KPG18087.1"/>
    </source>
</evidence>
<dbReference type="NCBIfam" id="TIGR03083">
    <property type="entry name" value="maleylpyruvate isomerase family mycothiol-dependent enzyme"/>
    <property type="match status" value="1"/>
</dbReference>
<comment type="caution">
    <text evidence="1">The sequence shown here is derived from an EMBL/GenBank/DDBJ whole genome shotgun (WGS) entry which is preliminary data.</text>
</comment>
<name>A0A7V8LU86_9MYCO</name>
<dbReference type="GeneID" id="45767174"/>
<dbReference type="InterPro" id="IPR034660">
    <property type="entry name" value="DinB/YfiT-like"/>
</dbReference>
<dbReference type="SUPFAM" id="SSF109854">
    <property type="entry name" value="DinB/YfiT-like putative metalloenzymes"/>
    <property type="match status" value="1"/>
</dbReference>
<dbReference type="KEGG" id="miz:BAB75_25215"/>
<dbReference type="AlphaFoldDB" id="A0A7V8LU86"/>
<protein>
    <recommendedName>
        <fullName evidence="5">TIGR03086 family protein</fullName>
    </recommendedName>
</protein>
<dbReference type="InterPro" id="IPR017520">
    <property type="entry name" value="CHP03086"/>
</dbReference>
<dbReference type="NCBIfam" id="TIGR03086">
    <property type="entry name" value="TIGR03086 family metal-binding protein"/>
    <property type="match status" value="1"/>
</dbReference>
<dbReference type="Proteomes" id="UP000037962">
    <property type="component" value="Unassembled WGS sequence"/>
</dbReference>
<dbReference type="InterPro" id="IPR017517">
    <property type="entry name" value="Maleyloyr_isom"/>
</dbReference>
<dbReference type="EMBL" id="LJFO01000001">
    <property type="protein sequence ID" value="KPG18087.1"/>
    <property type="molecule type" value="Genomic_DNA"/>
</dbReference>
<organism evidence="1 3">
    <name type="scientific">Mycobacteroides immunogenum</name>
    <dbReference type="NCBI Taxonomy" id="83262"/>
    <lineage>
        <taxon>Bacteria</taxon>
        <taxon>Bacillati</taxon>
        <taxon>Actinomycetota</taxon>
        <taxon>Actinomycetes</taxon>
        <taxon>Mycobacteriales</taxon>
        <taxon>Mycobacteriaceae</taxon>
        <taxon>Mycobacteroides</taxon>
    </lineage>
</organism>
<reference evidence="3 4" key="1">
    <citation type="submission" date="2015-09" db="EMBL/GenBank/DDBJ databases">
        <title>Genome Sequences of Mycobacterium immunogenum Isolates, Recuperated from a Chloraminated Drinking Water Distribution System Simulator Subjected to Episodes of Nitrification.</title>
        <authorList>
            <person name="Gomez-Alvarez V."/>
            <person name="Revetta R.P."/>
        </authorList>
    </citation>
    <scope>NUCLEOTIDE SEQUENCE [LARGE SCALE GENOMIC DNA]</scope>
    <source>
        <strain evidence="1 3">H008</strain>
        <strain evidence="2 4">H076</strain>
    </source>
</reference>
<dbReference type="EMBL" id="LJFS01000007">
    <property type="protein sequence ID" value="KPG35418.1"/>
    <property type="molecule type" value="Genomic_DNA"/>
</dbReference>
<gene>
    <name evidence="1" type="ORF">AN908_02820</name>
    <name evidence="2" type="ORF">AN912_07390</name>
</gene>
<keyword evidence="4" id="KW-1185">Reference proteome</keyword>